<keyword evidence="2" id="KW-1185">Reference proteome</keyword>
<gene>
    <name evidence="1" type="ORF">D3H65_12885</name>
</gene>
<evidence type="ECO:0000313" key="1">
    <source>
        <dbReference type="EMBL" id="AXY74823.1"/>
    </source>
</evidence>
<dbReference type="KEGG" id="pseg:D3H65_12885"/>
<evidence type="ECO:0000313" key="2">
    <source>
        <dbReference type="Proteomes" id="UP000263900"/>
    </source>
</evidence>
<dbReference type="AlphaFoldDB" id="A0A3B7MNE3"/>
<dbReference type="InterPro" id="IPR053865">
    <property type="entry name" value="DUF6934"/>
</dbReference>
<reference evidence="1 2" key="1">
    <citation type="submission" date="2018-09" db="EMBL/GenBank/DDBJ databases">
        <title>Genome sequencing of strain 6GH32-13.</title>
        <authorList>
            <person name="Weon H.-Y."/>
            <person name="Heo J."/>
            <person name="Kwon S.-W."/>
        </authorList>
    </citation>
    <scope>NUCLEOTIDE SEQUENCE [LARGE SCALE GENOMIC DNA]</scope>
    <source>
        <strain evidence="1 2">5GH32-13</strain>
    </source>
</reference>
<organism evidence="1 2">
    <name type="scientific">Paraflavitalea soli</name>
    <dbReference type="NCBI Taxonomy" id="2315862"/>
    <lineage>
        <taxon>Bacteria</taxon>
        <taxon>Pseudomonadati</taxon>
        <taxon>Bacteroidota</taxon>
        <taxon>Chitinophagia</taxon>
        <taxon>Chitinophagales</taxon>
        <taxon>Chitinophagaceae</taxon>
        <taxon>Paraflavitalea</taxon>
    </lineage>
</organism>
<dbReference type="EMBL" id="CP032157">
    <property type="protein sequence ID" value="AXY74823.1"/>
    <property type="molecule type" value="Genomic_DNA"/>
</dbReference>
<dbReference type="Proteomes" id="UP000263900">
    <property type="component" value="Chromosome"/>
</dbReference>
<accession>A0A3B7MNE3</accession>
<name>A0A3B7MNE3_9BACT</name>
<dbReference type="OrthoDB" id="1343312at2"/>
<sequence>MNYERYENIIASPDKLEFQFVSEGPKGKVTKMIQFTQTLNENIYNLAFGNLRNDGSVDDETTNDNGDRNKILATVAGTVYEFSAGYPERFIFFCGTTPQRTRLYRMALTINMEALKNDFHIYGVLRGMDTFERVAFRKGVDYFGFMVKRKKT</sequence>
<proteinExistence type="predicted"/>
<protein>
    <submittedName>
        <fullName evidence="1">Uncharacterized protein</fullName>
    </submittedName>
</protein>
<dbReference type="Pfam" id="PF22028">
    <property type="entry name" value="DUF6934"/>
    <property type="match status" value="1"/>
</dbReference>
<dbReference type="RefSeq" id="WP_119050706.1">
    <property type="nucleotide sequence ID" value="NZ_CP032157.1"/>
</dbReference>